<accession>A0ACC1J1T6</accession>
<organism evidence="1 2">
    <name type="scientific">Linderina macrospora</name>
    <dbReference type="NCBI Taxonomy" id="4868"/>
    <lineage>
        <taxon>Eukaryota</taxon>
        <taxon>Fungi</taxon>
        <taxon>Fungi incertae sedis</taxon>
        <taxon>Zoopagomycota</taxon>
        <taxon>Kickxellomycotina</taxon>
        <taxon>Kickxellomycetes</taxon>
        <taxon>Kickxellales</taxon>
        <taxon>Kickxellaceae</taxon>
        <taxon>Linderina</taxon>
    </lineage>
</organism>
<dbReference type="Proteomes" id="UP001150603">
    <property type="component" value="Unassembled WGS sequence"/>
</dbReference>
<proteinExistence type="predicted"/>
<sequence length="319" mass="33550">MIVSISAITGLVALVTAVTVPKLEMTNSLPRSLLESADSQSAVSPSPVASETAATSEQAPQPGNERIIGGSFAFDGQYPYLASLEMNWGRGTGLCGGTIIADSVIVTAAHCVMDLDNGSIIRANRISVGVGSVDKSRQRFVRGSAVYVHPRFDPNDIINDIAVIVTSSMGVGNGNVQRIPVYGGDISPGTRLTALGWGQTGTNPNIDSTTNRLKHADIVVGMRNDCSRFIRGYESSNGPQICTENRFLLGDDTCQGDSGTGVVINANGRQYLAGFTSYGANLRGDPTCALNDGFGVYTHVNYYLGFISSVTGIPAGNFR</sequence>
<name>A0ACC1J1T6_9FUNG</name>
<dbReference type="EMBL" id="JANBPW010004658">
    <property type="protein sequence ID" value="KAJ1934409.1"/>
    <property type="molecule type" value="Genomic_DNA"/>
</dbReference>
<evidence type="ECO:0000313" key="2">
    <source>
        <dbReference type="Proteomes" id="UP001150603"/>
    </source>
</evidence>
<evidence type="ECO:0000313" key="1">
    <source>
        <dbReference type="EMBL" id="KAJ1934409.1"/>
    </source>
</evidence>
<gene>
    <name evidence="1" type="ORF">FBU59_005706</name>
</gene>
<keyword evidence="2" id="KW-1185">Reference proteome</keyword>
<protein>
    <submittedName>
        <fullName evidence="1">Uncharacterized protein</fullName>
    </submittedName>
</protein>
<comment type="caution">
    <text evidence="1">The sequence shown here is derived from an EMBL/GenBank/DDBJ whole genome shotgun (WGS) entry which is preliminary data.</text>
</comment>
<reference evidence="1" key="1">
    <citation type="submission" date="2022-07" db="EMBL/GenBank/DDBJ databases">
        <title>Phylogenomic reconstructions and comparative analyses of Kickxellomycotina fungi.</title>
        <authorList>
            <person name="Reynolds N.K."/>
            <person name="Stajich J.E."/>
            <person name="Barry K."/>
            <person name="Grigoriev I.V."/>
            <person name="Crous P."/>
            <person name="Smith M.E."/>
        </authorList>
    </citation>
    <scope>NUCLEOTIDE SEQUENCE</scope>
    <source>
        <strain evidence="1">NRRL 5244</strain>
    </source>
</reference>